<dbReference type="Proteomes" id="UP000380217">
    <property type="component" value="Unassembled WGS sequence"/>
</dbReference>
<sequence>MSIVSEKWLSLFNNIEDDEQLDEFLKTTSGDSLQDWEEKFLQYEQWGKDYIERELGTILILNQYFLKFV</sequence>
<organism evidence="1 2">
    <name type="scientific">Streptococcus vestibularis</name>
    <dbReference type="NCBI Taxonomy" id="1343"/>
    <lineage>
        <taxon>Bacteria</taxon>
        <taxon>Bacillati</taxon>
        <taxon>Bacillota</taxon>
        <taxon>Bacilli</taxon>
        <taxon>Lactobacillales</taxon>
        <taxon>Streptococcaceae</taxon>
        <taxon>Streptococcus</taxon>
    </lineage>
</organism>
<dbReference type="AlphaFoldDB" id="A0A564TNM2"/>
<protein>
    <submittedName>
        <fullName evidence="1">Uncharacterized protein</fullName>
    </submittedName>
</protein>
<accession>A0A564TNM2</accession>
<evidence type="ECO:0000313" key="1">
    <source>
        <dbReference type="EMBL" id="VUX08801.1"/>
    </source>
</evidence>
<proteinExistence type="predicted"/>
<reference evidence="1 2" key="1">
    <citation type="submission" date="2019-07" db="EMBL/GenBank/DDBJ databases">
        <authorList>
            <person name="Hibberd C M."/>
            <person name="Gehrig L. J."/>
            <person name="Chang H.-W."/>
            <person name="Venkatesh S."/>
        </authorList>
    </citation>
    <scope>NUCLEOTIDE SEQUENCE [LARGE SCALE GENOMIC DNA]</scope>
    <source>
        <strain evidence="1">Streptococcus_salivarius_SS_Bg39</strain>
    </source>
</reference>
<dbReference type="EMBL" id="CABHNJ010000032">
    <property type="protein sequence ID" value="VUX08801.1"/>
    <property type="molecule type" value="Genomic_DNA"/>
</dbReference>
<name>A0A564TNM2_STRVE</name>
<dbReference type="RefSeq" id="WP_181950409.1">
    <property type="nucleotide sequence ID" value="NZ_CABHNJ010000032.1"/>
</dbReference>
<gene>
    <name evidence="1" type="ORF">SSSS39_00054</name>
</gene>
<evidence type="ECO:0000313" key="2">
    <source>
        <dbReference type="Proteomes" id="UP000380217"/>
    </source>
</evidence>